<dbReference type="Pfam" id="PF13083">
    <property type="entry name" value="KH_KhpA-B"/>
    <property type="match status" value="1"/>
</dbReference>
<dbReference type="HAMAP" id="MF_00867">
    <property type="entry name" value="KhpB"/>
    <property type="match status" value="1"/>
</dbReference>
<dbReference type="InterPro" id="IPR036867">
    <property type="entry name" value="R3H_dom_sf"/>
</dbReference>
<dbReference type="PANTHER" id="PTHR35800">
    <property type="entry name" value="PROTEIN JAG"/>
    <property type="match status" value="1"/>
</dbReference>
<comment type="similarity">
    <text evidence="6">Belongs to the KhpB RNA-binding protein family.</text>
</comment>
<evidence type="ECO:0000259" key="8">
    <source>
        <dbReference type="PROSITE" id="PS51061"/>
    </source>
</evidence>
<feature type="compositionally biased region" description="Basic and acidic residues" evidence="7">
    <location>
        <begin position="145"/>
        <end position="160"/>
    </location>
</feature>
<dbReference type="PANTHER" id="PTHR35800:SF1">
    <property type="entry name" value="RNA-BINDING PROTEIN KHPB"/>
    <property type="match status" value="1"/>
</dbReference>
<dbReference type="CDD" id="cd02414">
    <property type="entry name" value="KH-II_Jag"/>
    <property type="match status" value="1"/>
</dbReference>
<dbReference type="AlphaFoldDB" id="A0A5R9EG40"/>
<dbReference type="Gene3D" id="3.30.1370.50">
    <property type="entry name" value="R3H-like domain"/>
    <property type="match status" value="1"/>
</dbReference>
<feature type="compositionally biased region" description="Basic and acidic residues" evidence="7">
    <location>
        <begin position="128"/>
        <end position="138"/>
    </location>
</feature>
<dbReference type="SMART" id="SM01245">
    <property type="entry name" value="Jag_N"/>
    <property type="match status" value="1"/>
</dbReference>
<dbReference type="RefSeq" id="WP_138403770.1">
    <property type="nucleotide sequence ID" value="NZ_VBSP01000004.1"/>
</dbReference>
<evidence type="ECO:0000313" key="9">
    <source>
        <dbReference type="EMBL" id="TLQ49060.1"/>
    </source>
</evidence>
<name>A0A5R9EG40_9LACT</name>
<dbReference type="GO" id="GO:0071555">
    <property type="term" value="P:cell wall organization"/>
    <property type="evidence" value="ECO:0007669"/>
    <property type="project" value="UniProtKB-KW"/>
</dbReference>
<evidence type="ECO:0000256" key="4">
    <source>
        <dbReference type="ARBA" id="ARBA00023186"/>
    </source>
</evidence>
<dbReference type="OrthoDB" id="9794483at2"/>
<dbReference type="SMART" id="SM00393">
    <property type="entry name" value="R3H"/>
    <property type="match status" value="1"/>
</dbReference>
<sequence>MLEHSTTVRAETVDKAIEKGLAELNISRSEAEIHVISEGKKGLFGFGKQDAIVEVTAKNELSLSEITEQLEEEQKVKSDTTETPIEAEPMVVEVDEEIKITEVKEQPKEKVAPKSEVVEAKAVEETVTEEPVKKEVKKPQPKPSVEAEKEVKAEAITESKSDEDDQQETFTIEEASQKVAVYIQEVIQSYGAKADVEFEISRSQVMFNIETDKSGLVIGKHGKIINSLQILSQTYFQSLYRRRTSILLNVGDYRDRRANVLRQIAQRTADEVLETKQTVILDPLPAYERKQIHAHLARIDRIKTHSEGKEPNRYLVVEYK</sequence>
<dbReference type="Pfam" id="PF14804">
    <property type="entry name" value="Jag_N"/>
    <property type="match status" value="1"/>
</dbReference>
<evidence type="ECO:0000256" key="2">
    <source>
        <dbReference type="ARBA" id="ARBA00022884"/>
    </source>
</evidence>
<dbReference type="GO" id="GO:0003723">
    <property type="term" value="F:RNA binding"/>
    <property type="evidence" value="ECO:0007669"/>
    <property type="project" value="UniProtKB-UniRule"/>
</dbReference>
<comment type="domain">
    <text evidence="6">Has an N-terminal Jag-N domain and 2 RNA-binding domains (KH and R3H).</text>
</comment>
<evidence type="ECO:0000313" key="10">
    <source>
        <dbReference type="Proteomes" id="UP000306420"/>
    </source>
</evidence>
<keyword evidence="5 6" id="KW-0961">Cell wall biogenesis/degradation</keyword>
<comment type="caution">
    <text evidence="6">Lacks conserved residue(s) required for the propagation of feature annotation.</text>
</comment>
<feature type="region of interest" description="Disordered" evidence="7">
    <location>
        <begin position="128"/>
        <end position="168"/>
    </location>
</feature>
<keyword evidence="1 6" id="KW-0963">Cytoplasm</keyword>
<evidence type="ECO:0000256" key="3">
    <source>
        <dbReference type="ARBA" id="ARBA00022960"/>
    </source>
</evidence>
<dbReference type="InterPro" id="IPR034079">
    <property type="entry name" value="R3H_KhpB"/>
</dbReference>
<dbReference type="GO" id="GO:0009252">
    <property type="term" value="P:peptidoglycan biosynthetic process"/>
    <property type="evidence" value="ECO:0007669"/>
    <property type="project" value="UniProtKB-UniRule"/>
</dbReference>
<dbReference type="Proteomes" id="UP000306420">
    <property type="component" value="Unassembled WGS sequence"/>
</dbReference>
<accession>A0A5R9EG40</accession>
<dbReference type="EMBL" id="VBSP01000004">
    <property type="protein sequence ID" value="TLQ49060.1"/>
    <property type="molecule type" value="Genomic_DNA"/>
</dbReference>
<comment type="subunit">
    <text evidence="6">Forms a complex with KhpA.</text>
</comment>
<dbReference type="SUPFAM" id="SSF82708">
    <property type="entry name" value="R3H domain"/>
    <property type="match status" value="1"/>
</dbReference>
<dbReference type="GO" id="GO:0008360">
    <property type="term" value="P:regulation of cell shape"/>
    <property type="evidence" value="ECO:0007669"/>
    <property type="project" value="UniProtKB-KW"/>
</dbReference>
<organism evidence="9 10">
    <name type="scientific">Ruoffia tabacinasalis</name>
    <dbReference type="NCBI Taxonomy" id="87458"/>
    <lineage>
        <taxon>Bacteria</taxon>
        <taxon>Bacillati</taxon>
        <taxon>Bacillota</taxon>
        <taxon>Bacilli</taxon>
        <taxon>Lactobacillales</taxon>
        <taxon>Aerococcaceae</taxon>
        <taxon>Ruoffia</taxon>
    </lineage>
</organism>
<comment type="function">
    <text evidence="6">A probable RNA chaperone. Forms a complex with KhpA which binds to cellular RNA and controls its expression. Plays a role in peptidoglycan (PG) homeostasis and cell length regulation.</text>
</comment>
<dbReference type="CDD" id="cd02644">
    <property type="entry name" value="R3H_jag"/>
    <property type="match status" value="1"/>
</dbReference>
<comment type="caution">
    <text evidence="9">The sequence shown here is derived from an EMBL/GenBank/DDBJ whole genome shotgun (WGS) entry which is preliminary data.</text>
</comment>
<reference evidence="9 10" key="1">
    <citation type="submission" date="2019-05" db="EMBL/GenBank/DDBJ databases">
        <title>The metagenome of a microbial culture collection derived from dairy environment covers the genomic content of the human microbiome.</title>
        <authorList>
            <person name="Roder T."/>
            <person name="Wuthrich D."/>
            <person name="Sattari Z."/>
            <person name="Von Ah U."/>
            <person name="Bar C."/>
            <person name="Ronchi F."/>
            <person name="Macpherson A.J."/>
            <person name="Ganal-Vonarburg S.C."/>
            <person name="Bruggmann R."/>
            <person name="Vergeres G."/>
        </authorList>
    </citation>
    <scope>NUCLEOTIDE SEQUENCE [LARGE SCALE GENOMIC DNA]</scope>
    <source>
        <strain evidence="9 10">FAM 24227</strain>
    </source>
</reference>
<dbReference type="InterPro" id="IPR015946">
    <property type="entry name" value="KH_dom-like_a/b"/>
</dbReference>
<dbReference type="Gene3D" id="3.30.30.80">
    <property type="entry name" value="probable RNA-binding protein from clostridium symbiosum atcc 14940"/>
    <property type="match status" value="1"/>
</dbReference>
<feature type="domain" description="R3H" evidence="8">
    <location>
        <begin position="255"/>
        <end position="320"/>
    </location>
</feature>
<dbReference type="PROSITE" id="PS51061">
    <property type="entry name" value="R3H"/>
    <property type="match status" value="1"/>
</dbReference>
<proteinExistence type="inferred from homology"/>
<keyword evidence="3 6" id="KW-0133">Cell shape</keyword>
<dbReference type="InterPro" id="IPR001374">
    <property type="entry name" value="R3H_dom"/>
</dbReference>
<comment type="subcellular location">
    <subcellularLocation>
        <location evidence="6">Cytoplasm</location>
    </subcellularLocation>
</comment>
<evidence type="ECO:0000256" key="7">
    <source>
        <dbReference type="SAM" id="MobiDB-lite"/>
    </source>
</evidence>
<dbReference type="NCBIfam" id="NF041568">
    <property type="entry name" value="Jag_EloR"/>
    <property type="match status" value="1"/>
</dbReference>
<keyword evidence="4 6" id="KW-0143">Chaperone</keyword>
<dbReference type="InterPro" id="IPR038008">
    <property type="entry name" value="Jag_KH"/>
</dbReference>
<gene>
    <name evidence="6" type="primary">khpB</name>
    <name evidence="6" type="synonym">eloR</name>
    <name evidence="9" type="ORF">FEZ33_02245</name>
</gene>
<dbReference type="InterPro" id="IPR039247">
    <property type="entry name" value="KhpB"/>
</dbReference>
<keyword evidence="2 6" id="KW-0694">RNA-binding</keyword>
<dbReference type="Pfam" id="PF01424">
    <property type="entry name" value="R3H"/>
    <property type="match status" value="1"/>
</dbReference>
<evidence type="ECO:0000256" key="6">
    <source>
        <dbReference type="HAMAP-Rule" id="MF_00867"/>
    </source>
</evidence>
<dbReference type="InterPro" id="IPR038247">
    <property type="entry name" value="Jag_N_dom_sf"/>
</dbReference>
<dbReference type="Gene3D" id="3.30.300.20">
    <property type="match status" value="1"/>
</dbReference>
<evidence type="ECO:0000256" key="5">
    <source>
        <dbReference type="ARBA" id="ARBA00023316"/>
    </source>
</evidence>
<dbReference type="InterPro" id="IPR032782">
    <property type="entry name" value="KhpB_N"/>
</dbReference>
<dbReference type="GO" id="GO:0005737">
    <property type="term" value="C:cytoplasm"/>
    <property type="evidence" value="ECO:0007669"/>
    <property type="project" value="UniProtKB-SubCell"/>
</dbReference>
<evidence type="ECO:0000256" key="1">
    <source>
        <dbReference type="ARBA" id="ARBA00022490"/>
    </source>
</evidence>
<protein>
    <recommendedName>
        <fullName evidence="6">RNA-binding protein KhpB</fullName>
    </recommendedName>
    <alternativeName>
        <fullName evidence="6">RNA-binding protein EloR</fullName>
    </alternativeName>
</protein>